<evidence type="ECO:0000256" key="3">
    <source>
        <dbReference type="ARBA" id="ARBA00022741"/>
    </source>
</evidence>
<comment type="similarity">
    <text evidence="1">Belongs to the ABC transporter superfamily.</text>
</comment>
<keyword evidence="2" id="KW-0813">Transport</keyword>
<dbReference type="InterPro" id="IPR003593">
    <property type="entry name" value="AAA+_ATPase"/>
</dbReference>
<dbReference type="PROSITE" id="PS00211">
    <property type="entry name" value="ABC_TRANSPORTER_1"/>
    <property type="match status" value="1"/>
</dbReference>
<dbReference type="Proteomes" id="UP000177371">
    <property type="component" value="Unassembled WGS sequence"/>
</dbReference>
<reference evidence="6 7" key="1">
    <citation type="journal article" date="2016" name="Nat. Commun.">
        <title>Thousands of microbial genomes shed light on interconnected biogeochemical processes in an aquifer system.</title>
        <authorList>
            <person name="Anantharaman K."/>
            <person name="Brown C.T."/>
            <person name="Hug L.A."/>
            <person name="Sharon I."/>
            <person name="Castelle C.J."/>
            <person name="Probst A.J."/>
            <person name="Thomas B.C."/>
            <person name="Singh A."/>
            <person name="Wilkins M.J."/>
            <person name="Karaoz U."/>
            <person name="Brodie E.L."/>
            <person name="Williams K.H."/>
            <person name="Hubbard S.S."/>
            <person name="Banfield J.F."/>
        </authorList>
    </citation>
    <scope>NUCLEOTIDE SEQUENCE [LARGE SCALE GENOMIC DNA]</scope>
</reference>
<evidence type="ECO:0000259" key="5">
    <source>
        <dbReference type="PROSITE" id="PS50893"/>
    </source>
</evidence>
<dbReference type="AlphaFoldDB" id="A0A1F4V1G9"/>
<dbReference type="GO" id="GO:0016887">
    <property type="term" value="F:ATP hydrolysis activity"/>
    <property type="evidence" value="ECO:0007669"/>
    <property type="project" value="InterPro"/>
</dbReference>
<dbReference type="FunFam" id="3.40.50.300:FF:000032">
    <property type="entry name" value="Export ABC transporter ATP-binding protein"/>
    <property type="match status" value="1"/>
</dbReference>
<dbReference type="InterPro" id="IPR017911">
    <property type="entry name" value="MacB-like_ATP-bd"/>
</dbReference>
<feature type="domain" description="ABC transporter" evidence="5">
    <location>
        <begin position="2"/>
        <end position="226"/>
    </location>
</feature>
<dbReference type="InterPro" id="IPR027417">
    <property type="entry name" value="P-loop_NTPase"/>
</dbReference>
<evidence type="ECO:0000313" key="7">
    <source>
        <dbReference type="Proteomes" id="UP000177371"/>
    </source>
</evidence>
<dbReference type="CDD" id="cd03255">
    <property type="entry name" value="ABC_MJ0796_LolCDE_FtsE"/>
    <property type="match status" value="1"/>
</dbReference>
<organism evidence="6 7">
    <name type="scientific">candidate division WWE3 bacterium RBG_16_37_10</name>
    <dbReference type="NCBI Taxonomy" id="1802610"/>
    <lineage>
        <taxon>Bacteria</taxon>
        <taxon>Katanobacteria</taxon>
    </lineage>
</organism>
<gene>
    <name evidence="6" type="ORF">A2W32_01750</name>
</gene>
<dbReference type="PROSITE" id="PS50893">
    <property type="entry name" value="ABC_TRANSPORTER_2"/>
    <property type="match status" value="1"/>
</dbReference>
<proteinExistence type="inferred from homology"/>
<dbReference type="PANTHER" id="PTHR42798">
    <property type="entry name" value="LIPOPROTEIN-RELEASING SYSTEM ATP-BINDING PROTEIN LOLD"/>
    <property type="match status" value="1"/>
</dbReference>
<evidence type="ECO:0000313" key="6">
    <source>
        <dbReference type="EMBL" id="OGC51036.1"/>
    </source>
</evidence>
<dbReference type="GO" id="GO:0098796">
    <property type="term" value="C:membrane protein complex"/>
    <property type="evidence" value="ECO:0007669"/>
    <property type="project" value="UniProtKB-ARBA"/>
</dbReference>
<keyword evidence="3" id="KW-0547">Nucleotide-binding</keyword>
<dbReference type="Gene3D" id="3.40.50.300">
    <property type="entry name" value="P-loop containing nucleotide triphosphate hydrolases"/>
    <property type="match status" value="1"/>
</dbReference>
<dbReference type="InterPro" id="IPR003439">
    <property type="entry name" value="ABC_transporter-like_ATP-bd"/>
</dbReference>
<dbReference type="Pfam" id="PF00005">
    <property type="entry name" value="ABC_tran"/>
    <property type="match status" value="1"/>
</dbReference>
<dbReference type="SUPFAM" id="SSF52540">
    <property type="entry name" value="P-loop containing nucleoside triphosphate hydrolases"/>
    <property type="match status" value="1"/>
</dbReference>
<sequence>MLQAENISKIYDNGGTKTQVLFDVSFTINKGEFVAIIGPSGSGKSTLMHILGALDVPTSGKYILNGQNIETTKDDELAEIRNKEIGFIFQSYNLLPRMSALRNVMIPMAYAGISKVKRVEKAKEVLNTVGLGDKMLNVPNQLSGGQKQRVAIARALTMNPAILLADEPTGNLPTHQSDEIISIFEKLNNAGNTVVIITHNEEIAKRTKRVLSLVDGKIVDDKLNRR</sequence>
<dbReference type="PANTHER" id="PTHR42798:SF2">
    <property type="entry name" value="ABC TRANSPORTER ATP-BINDING PROTEIN MG467-RELATED"/>
    <property type="match status" value="1"/>
</dbReference>
<comment type="caution">
    <text evidence="6">The sequence shown here is derived from an EMBL/GenBank/DDBJ whole genome shotgun (WGS) entry which is preliminary data.</text>
</comment>
<evidence type="ECO:0000256" key="4">
    <source>
        <dbReference type="ARBA" id="ARBA00022840"/>
    </source>
</evidence>
<dbReference type="EMBL" id="MEUT01000031">
    <property type="protein sequence ID" value="OGC51036.1"/>
    <property type="molecule type" value="Genomic_DNA"/>
</dbReference>
<keyword evidence="4 6" id="KW-0067">ATP-binding</keyword>
<evidence type="ECO:0000256" key="1">
    <source>
        <dbReference type="ARBA" id="ARBA00005417"/>
    </source>
</evidence>
<accession>A0A1F4V1G9</accession>
<name>A0A1F4V1G9_UNCKA</name>
<dbReference type="InterPro" id="IPR017871">
    <property type="entry name" value="ABC_transporter-like_CS"/>
</dbReference>
<dbReference type="GO" id="GO:0005524">
    <property type="term" value="F:ATP binding"/>
    <property type="evidence" value="ECO:0007669"/>
    <property type="project" value="UniProtKB-KW"/>
</dbReference>
<evidence type="ECO:0000256" key="2">
    <source>
        <dbReference type="ARBA" id="ARBA00022448"/>
    </source>
</evidence>
<dbReference type="SMART" id="SM00382">
    <property type="entry name" value="AAA"/>
    <property type="match status" value="1"/>
</dbReference>
<dbReference type="GO" id="GO:0022857">
    <property type="term" value="F:transmembrane transporter activity"/>
    <property type="evidence" value="ECO:0007669"/>
    <property type="project" value="UniProtKB-ARBA"/>
</dbReference>
<protein>
    <submittedName>
        <fullName evidence="6">Macrolide ABC transporter ATP-binding protein</fullName>
    </submittedName>
</protein>
<dbReference type="STRING" id="1802610.A2W32_01750"/>